<feature type="domain" description="Chalcone isomerase" evidence="2">
    <location>
        <begin position="24"/>
        <end position="179"/>
    </location>
</feature>
<feature type="chain" id="PRO_5017958794" evidence="1">
    <location>
        <begin position="24"/>
        <end position="181"/>
    </location>
</feature>
<evidence type="ECO:0000313" key="3">
    <source>
        <dbReference type="EMBL" id="RMA78410.1"/>
    </source>
</evidence>
<evidence type="ECO:0000313" key="4">
    <source>
        <dbReference type="Proteomes" id="UP000267187"/>
    </source>
</evidence>
<dbReference type="SUPFAM" id="SSF54626">
    <property type="entry name" value="Chalcone isomerase"/>
    <property type="match status" value="1"/>
</dbReference>
<name>A0A3M0A0X1_9GAMM</name>
<evidence type="ECO:0000259" key="2">
    <source>
        <dbReference type="Pfam" id="PF16036"/>
    </source>
</evidence>
<dbReference type="InterPro" id="IPR016087">
    <property type="entry name" value="Chalcone_isomerase"/>
</dbReference>
<gene>
    <name evidence="3" type="ORF">DFR27_2341</name>
</gene>
<reference evidence="3 4" key="1">
    <citation type="submission" date="2018-10" db="EMBL/GenBank/DDBJ databases">
        <title>Genomic Encyclopedia of Type Strains, Phase IV (KMG-IV): sequencing the most valuable type-strain genomes for metagenomic binning, comparative biology and taxonomic classification.</title>
        <authorList>
            <person name="Goeker M."/>
        </authorList>
    </citation>
    <scope>NUCLEOTIDE SEQUENCE [LARGE SCALE GENOMIC DNA]</scope>
    <source>
        <strain evidence="3 4">DSM 25080</strain>
    </source>
</reference>
<protein>
    <submittedName>
        <fullName evidence="3">Chalcone isomerase-like protein</fullName>
    </submittedName>
</protein>
<dbReference type="OrthoDB" id="270742at2"/>
<dbReference type="GO" id="GO:0016872">
    <property type="term" value="F:intramolecular lyase activity"/>
    <property type="evidence" value="ECO:0007669"/>
    <property type="project" value="InterPro"/>
</dbReference>
<dbReference type="Pfam" id="PF16036">
    <property type="entry name" value="Chalcone_3"/>
    <property type="match status" value="1"/>
</dbReference>
<dbReference type="Proteomes" id="UP000267187">
    <property type="component" value="Unassembled WGS sequence"/>
</dbReference>
<organism evidence="3 4">
    <name type="scientific">Umboniibacter marinipuniceus</name>
    <dbReference type="NCBI Taxonomy" id="569599"/>
    <lineage>
        <taxon>Bacteria</taxon>
        <taxon>Pseudomonadati</taxon>
        <taxon>Pseudomonadota</taxon>
        <taxon>Gammaproteobacteria</taxon>
        <taxon>Cellvibrionales</taxon>
        <taxon>Cellvibrionaceae</taxon>
        <taxon>Umboniibacter</taxon>
    </lineage>
</organism>
<sequence length="181" mass="20568">MKKLFASMLMVLFGLTTAVSVSAEAPETFTLAEAEMQKQGEGVRRKFMVPLYDIALYTVEGQDQETLVSETISPMALRIEVRSSLVSTALFTEAVLDGFKKYERYEEVEQVVEDYLAQFVEEIVEGDIYTVFNDPARGVITYRNGEEFILVEGALFKEGMFGIWLGERPVNRRLKRNLLRG</sequence>
<dbReference type="RefSeq" id="WP_121877651.1">
    <property type="nucleotide sequence ID" value="NZ_REFJ01000006.1"/>
</dbReference>
<proteinExistence type="predicted"/>
<feature type="signal peptide" evidence="1">
    <location>
        <begin position="1"/>
        <end position="23"/>
    </location>
</feature>
<evidence type="ECO:0000256" key="1">
    <source>
        <dbReference type="SAM" id="SignalP"/>
    </source>
</evidence>
<dbReference type="EMBL" id="REFJ01000006">
    <property type="protein sequence ID" value="RMA78410.1"/>
    <property type="molecule type" value="Genomic_DNA"/>
</dbReference>
<dbReference type="AlphaFoldDB" id="A0A3M0A0X1"/>
<keyword evidence="4" id="KW-1185">Reference proteome</keyword>
<keyword evidence="1" id="KW-0732">Signal</keyword>
<dbReference type="InterPro" id="IPR036298">
    <property type="entry name" value="Chalcone_isomerase_sf"/>
</dbReference>
<accession>A0A3M0A0X1</accession>
<comment type="caution">
    <text evidence="3">The sequence shown here is derived from an EMBL/GenBank/DDBJ whole genome shotgun (WGS) entry which is preliminary data.</text>
</comment>
<keyword evidence="3" id="KW-0413">Isomerase</keyword>